<dbReference type="SUPFAM" id="SSF56935">
    <property type="entry name" value="Porins"/>
    <property type="match status" value="1"/>
</dbReference>
<dbReference type="AlphaFoldDB" id="C9YDX3"/>
<evidence type="ECO:0000313" key="2">
    <source>
        <dbReference type="EMBL" id="CBA31570.1"/>
    </source>
</evidence>
<dbReference type="GO" id="GO:0016020">
    <property type="term" value="C:membrane"/>
    <property type="evidence" value="ECO:0007669"/>
    <property type="project" value="InterPro"/>
</dbReference>
<dbReference type="InterPro" id="IPR033900">
    <property type="entry name" value="Gram_neg_porin_domain"/>
</dbReference>
<reference evidence="2" key="1">
    <citation type="journal article" date="2010" name="Nature">
        <title>The Dynamic genome of Hydra.</title>
        <authorList>
            <person name="Chapman J.A."/>
            <person name="Kirkness E.F."/>
            <person name="Simakov O."/>
            <person name="Hampson S.E."/>
            <person name="Mitros T."/>
            <person name="Weinmaier T."/>
            <person name="Rattei T."/>
            <person name="Balasubramanian P.G."/>
            <person name="Borman J."/>
            <person name="Busam D."/>
            <person name="Disbennett K."/>
            <person name="Pfannkoch C."/>
            <person name="Sumin N."/>
            <person name="Sutton G."/>
            <person name="Viswanathan L."/>
            <person name="Walenz B."/>
            <person name="Goodstein D.M."/>
            <person name="Hellsten U."/>
            <person name="Kawashima T."/>
            <person name="Prochnik S.E."/>
            <person name="Putnam N.H."/>
            <person name="Shu S."/>
            <person name="Blumberg B."/>
            <person name="Dana C.E."/>
            <person name="Gee L."/>
            <person name="Kibler D.F."/>
            <person name="Law L."/>
            <person name="Lindgens D."/>
            <person name="Martinez D.E."/>
            <person name="Peng J."/>
            <person name="Wigge P.A."/>
            <person name="Bertulat B."/>
            <person name="Guder C."/>
            <person name="Nakamura Y."/>
            <person name="Ozbek S."/>
            <person name="Watanabe H."/>
            <person name="Khalturin K."/>
            <person name="Hemmrich G."/>
            <person name="Franke A."/>
            <person name="Augustin R."/>
            <person name="Fraune S."/>
            <person name="Hayakawa E."/>
            <person name="Hayakawa S."/>
            <person name="Hirose M."/>
            <person name="Hwang J."/>
            <person name="Ikeo K."/>
            <person name="Nishimiya-Fujisawa C."/>
            <person name="Ogura A."/>
            <person name="Takahashi T."/>
            <person name="Steinmetz P.R."/>
            <person name="Zhang X."/>
            <person name="Aufschnaiter R."/>
            <person name="Eder M.K."/>
            <person name="Gorny A.K."/>
            <person name="Salvenmoser W."/>
            <person name="Heimberg A.M."/>
            <person name="Wheeler B.M."/>
            <person name="Peterson K.J."/>
            <person name="Boettger A."/>
            <person name="Tischler P."/>
            <person name="Wolf A."/>
            <person name="Gojobori T."/>
            <person name="Remington K.A."/>
            <person name="Strausberg R.L."/>
            <person name="Venter J."/>
            <person name="Technau U."/>
            <person name="Hobmayer B."/>
            <person name="Bosch T.C."/>
            <person name="Holstein T.W."/>
            <person name="Fujisawa T."/>
            <person name="Bode H.R."/>
            <person name="David C.N."/>
            <person name="Rokhsar D.S."/>
            <person name="Steele R.E."/>
        </authorList>
    </citation>
    <scope>NUCLEOTIDE SEQUENCE</scope>
</reference>
<dbReference type="InterPro" id="IPR023614">
    <property type="entry name" value="Porin_dom_sf"/>
</dbReference>
<protein>
    <recommendedName>
        <fullName evidence="1">Porin domain-containing protein</fullName>
    </recommendedName>
</protein>
<proteinExistence type="predicted"/>
<evidence type="ECO:0000259" key="1">
    <source>
        <dbReference type="Pfam" id="PF13609"/>
    </source>
</evidence>
<feature type="domain" description="Porin" evidence="1">
    <location>
        <begin position="8"/>
        <end position="113"/>
    </location>
</feature>
<dbReference type="EMBL" id="FN543107">
    <property type="protein sequence ID" value="CBA31570.1"/>
    <property type="molecule type" value="Genomic_DNA"/>
</dbReference>
<accession>C9YDX3</accession>
<dbReference type="GO" id="GO:0015288">
    <property type="term" value="F:porin activity"/>
    <property type="evidence" value="ECO:0007669"/>
    <property type="project" value="InterPro"/>
</dbReference>
<dbReference type="Pfam" id="PF13609">
    <property type="entry name" value="Porin_4"/>
    <property type="match status" value="1"/>
</dbReference>
<gene>
    <name evidence="2" type="ORF">Csp_D27790</name>
</gene>
<sequence length="135" mass="14012">MAVNGNYTVWDQQGTAATTNGKSRVSIRGAYDFGVAKLGAGVRNTQFVTGTRTDTFLAVGAPLGALTLGADWGSRVQNDTAAGGSAEGTRTGYGLKAEYALSKRTSIVASYARWDKVVNAAGASTETNLLLSHSF</sequence>
<dbReference type="Gene3D" id="2.40.160.10">
    <property type="entry name" value="Porin"/>
    <property type="match status" value="1"/>
</dbReference>
<name>C9YDX3_CURXX</name>
<organism evidence="2">
    <name type="scientific">Curvibacter symbiont subsp. Hydra magnipapillata</name>
    <dbReference type="NCBI Taxonomy" id="667019"/>
    <lineage>
        <taxon>Bacteria</taxon>
        <taxon>Pseudomonadati</taxon>
        <taxon>Pseudomonadota</taxon>
        <taxon>Betaproteobacteria</taxon>
        <taxon>Burkholderiales</taxon>
        <taxon>Comamonadaceae</taxon>
        <taxon>Curvibacter</taxon>
    </lineage>
</organism>